<proteinExistence type="predicted"/>
<reference evidence="2" key="1">
    <citation type="journal article" date="2015" name="Nature">
        <title>Complex archaea that bridge the gap between prokaryotes and eukaryotes.</title>
        <authorList>
            <person name="Spang A."/>
            <person name="Saw J.H."/>
            <person name="Jorgensen S.L."/>
            <person name="Zaremba-Niedzwiedzka K."/>
            <person name="Martijn J."/>
            <person name="Lind A.E."/>
            <person name="van Eijk R."/>
            <person name="Schleper C."/>
            <person name="Guy L."/>
            <person name="Ettema T.J."/>
        </authorList>
    </citation>
    <scope>NUCLEOTIDE SEQUENCE</scope>
</reference>
<evidence type="ECO:0008006" key="3">
    <source>
        <dbReference type="Google" id="ProtNLM"/>
    </source>
</evidence>
<feature type="transmembrane region" description="Helical" evidence="1">
    <location>
        <begin position="406"/>
        <end position="426"/>
    </location>
</feature>
<gene>
    <name evidence="2" type="ORF">LCGC14_0630040</name>
</gene>
<feature type="transmembrane region" description="Helical" evidence="1">
    <location>
        <begin position="71"/>
        <end position="92"/>
    </location>
</feature>
<protein>
    <recommendedName>
        <fullName evidence="3">Glycosyltransferase RgtA/B/C/D-like domain-containing protein</fullName>
    </recommendedName>
</protein>
<feature type="transmembrane region" description="Helical" evidence="1">
    <location>
        <begin position="156"/>
        <end position="174"/>
    </location>
</feature>
<feature type="transmembrane region" description="Helical" evidence="1">
    <location>
        <begin position="346"/>
        <end position="366"/>
    </location>
</feature>
<dbReference type="AlphaFoldDB" id="A0A0F9R240"/>
<evidence type="ECO:0000313" key="2">
    <source>
        <dbReference type="EMBL" id="KKN50695.1"/>
    </source>
</evidence>
<evidence type="ECO:0000256" key="1">
    <source>
        <dbReference type="SAM" id="Phobius"/>
    </source>
</evidence>
<feature type="transmembrane region" description="Helical" evidence="1">
    <location>
        <begin position="15"/>
        <end position="36"/>
    </location>
</feature>
<feature type="transmembrane region" description="Helical" evidence="1">
    <location>
        <begin position="378"/>
        <end position="400"/>
    </location>
</feature>
<feature type="transmembrane region" description="Helical" evidence="1">
    <location>
        <begin position="280"/>
        <end position="302"/>
    </location>
</feature>
<keyword evidence="1" id="KW-0812">Transmembrane</keyword>
<sequence>MSNNFKYIFIKNPNLFYLVLVLVAIIFPLTTYPRIYGVDAFQVMWMANALRNGALFSENTWLIHPASYFGYYPFSFRAIGVPLLLAFLISLLNFFSFGILGIAEAILALNIILILIIYKSSRDLGNRLFKEEWSRFIFVAAILLSPNVINDTTMTVSTRIIITIVMIVLLKMNLKVLNNENKNINKFKTAIFLFLLLLVGALVHKLWMGMVITIIIMIFTVFIRKYNKIQRLSVFLILPLSIIAFFIGLEFFYIDPGKIWSPFFDNSTLIGVSTNLSIHYALQAGLFLIFFPVGVIITLYKLTILLKKSDDDKNVQLNNKNQQFLRINFYLLLFVVPFLFLAPSFYAITIFLPIIIIFSVYGLIYIKNYISTTFSKKFDWILPWFFLFFSVGYSFLYVLTILRIDLWFMFVLLSIAIFISLVRFVIDRYGRKIKSKTSFINFDNFKFVQGLEVLILIISILIFSTTTIVGQWRDVDSSPYPWKNRYLTEEEQEIINFFQNEDVFGLIYTNVPEIANRISGVGFLPIFSDRSSSIGIALYYGFISPNEVHEHTLFSLLGLSELEFFMFNELDPIRSVRNFIIRLNVSLEGHLYMLQSEYNVQYIITENGNALSTGASWTLIQSLPTVFTPVFSTQHLLVWRIY</sequence>
<accession>A0A0F9R240</accession>
<keyword evidence="1" id="KW-0472">Membrane</keyword>
<keyword evidence="1" id="KW-1133">Transmembrane helix</keyword>
<feature type="transmembrane region" description="Helical" evidence="1">
    <location>
        <begin position="323"/>
        <end position="340"/>
    </location>
</feature>
<feature type="transmembrane region" description="Helical" evidence="1">
    <location>
        <begin position="234"/>
        <end position="254"/>
    </location>
</feature>
<feature type="transmembrane region" description="Helical" evidence="1">
    <location>
        <begin position="99"/>
        <end position="118"/>
    </location>
</feature>
<feature type="transmembrane region" description="Helical" evidence="1">
    <location>
        <begin position="194"/>
        <end position="222"/>
    </location>
</feature>
<comment type="caution">
    <text evidence="2">The sequence shown here is derived from an EMBL/GenBank/DDBJ whole genome shotgun (WGS) entry which is preliminary data.</text>
</comment>
<feature type="transmembrane region" description="Helical" evidence="1">
    <location>
        <begin position="447"/>
        <end position="469"/>
    </location>
</feature>
<dbReference type="EMBL" id="LAZR01001099">
    <property type="protein sequence ID" value="KKN50695.1"/>
    <property type="molecule type" value="Genomic_DNA"/>
</dbReference>
<name>A0A0F9R240_9ZZZZ</name>
<organism evidence="2">
    <name type="scientific">marine sediment metagenome</name>
    <dbReference type="NCBI Taxonomy" id="412755"/>
    <lineage>
        <taxon>unclassified sequences</taxon>
        <taxon>metagenomes</taxon>
        <taxon>ecological metagenomes</taxon>
    </lineage>
</organism>